<feature type="transmembrane region" description="Helical" evidence="1">
    <location>
        <begin position="85"/>
        <end position="103"/>
    </location>
</feature>
<accession>A0A5B2TEW7</accession>
<keyword evidence="1" id="KW-0812">Transmembrane</keyword>
<protein>
    <submittedName>
        <fullName evidence="2">Uncharacterized protein</fullName>
    </submittedName>
</protein>
<feature type="transmembrane region" description="Helical" evidence="1">
    <location>
        <begin position="48"/>
        <end position="64"/>
    </location>
</feature>
<reference evidence="2 3" key="1">
    <citation type="journal article" date="2015" name="Int. J. Syst. Evol. Microbiol.">
        <title>Roseomonas oryzae sp. nov., isolated from paddy rhizosphere soil.</title>
        <authorList>
            <person name="Ramaprasad E.V."/>
            <person name="Sasikala Ch."/>
            <person name="Ramana Ch.V."/>
        </authorList>
    </citation>
    <scope>NUCLEOTIDE SEQUENCE [LARGE SCALE GENOMIC DNA]</scope>
    <source>
        <strain evidence="2 3">KCTC 42542</strain>
    </source>
</reference>
<keyword evidence="1" id="KW-0472">Membrane</keyword>
<gene>
    <name evidence="2" type="ORF">F0Q34_10370</name>
</gene>
<evidence type="ECO:0000256" key="1">
    <source>
        <dbReference type="SAM" id="Phobius"/>
    </source>
</evidence>
<keyword evidence="3" id="KW-1185">Reference proteome</keyword>
<evidence type="ECO:0000313" key="2">
    <source>
        <dbReference type="EMBL" id="KAA2213042.1"/>
    </source>
</evidence>
<proteinExistence type="predicted"/>
<dbReference type="OrthoDB" id="7263286at2"/>
<comment type="caution">
    <text evidence="2">The sequence shown here is derived from an EMBL/GenBank/DDBJ whole genome shotgun (WGS) entry which is preliminary data.</text>
</comment>
<dbReference type="RefSeq" id="WP_149812155.1">
    <property type="nucleotide sequence ID" value="NZ_VUKA01000004.1"/>
</dbReference>
<sequence>MENLARWILAQAFGLLGTLAVVFRDNYRMPLPVDSLGEWMVHFAPQTSALGLTLALWPVSDLLFRACDRERHWQCLGDSNRWLGAMLLMFLCAHAAVLGLAAMSEPATLAGALQPNVFHAYGAALAATALLSLAYVARLEFVIWRGHNPGMGNGASP</sequence>
<dbReference type="AlphaFoldDB" id="A0A5B2TEW7"/>
<organism evidence="2 3">
    <name type="scientific">Teichococcus oryzae</name>
    <dbReference type="NCBI Taxonomy" id="1608942"/>
    <lineage>
        <taxon>Bacteria</taxon>
        <taxon>Pseudomonadati</taxon>
        <taxon>Pseudomonadota</taxon>
        <taxon>Alphaproteobacteria</taxon>
        <taxon>Acetobacterales</taxon>
        <taxon>Roseomonadaceae</taxon>
        <taxon>Roseomonas</taxon>
    </lineage>
</organism>
<keyword evidence="1" id="KW-1133">Transmembrane helix</keyword>
<dbReference type="Proteomes" id="UP000322110">
    <property type="component" value="Unassembled WGS sequence"/>
</dbReference>
<dbReference type="EMBL" id="VUKA01000004">
    <property type="protein sequence ID" value="KAA2213042.1"/>
    <property type="molecule type" value="Genomic_DNA"/>
</dbReference>
<evidence type="ECO:0000313" key="3">
    <source>
        <dbReference type="Proteomes" id="UP000322110"/>
    </source>
</evidence>
<feature type="transmembrane region" description="Helical" evidence="1">
    <location>
        <begin position="118"/>
        <end position="137"/>
    </location>
</feature>
<name>A0A5B2TEW7_9PROT</name>